<evidence type="ECO:0000256" key="1">
    <source>
        <dbReference type="SAM" id="MobiDB-lite"/>
    </source>
</evidence>
<dbReference type="SUPFAM" id="SSF48239">
    <property type="entry name" value="Terpenoid cyclases/Protein prenyltransferases"/>
    <property type="match status" value="1"/>
</dbReference>
<dbReference type="Gene3D" id="1.50.10.20">
    <property type="match status" value="1"/>
</dbReference>
<dbReference type="KEGG" id="cwo:Cwoe_2722"/>
<feature type="region of interest" description="Disordered" evidence="1">
    <location>
        <begin position="248"/>
        <end position="283"/>
    </location>
</feature>
<evidence type="ECO:0000313" key="2">
    <source>
        <dbReference type="EMBL" id="ADB51141.1"/>
    </source>
</evidence>
<name>D3F9S9_CONWI</name>
<dbReference type="HOGENOM" id="CLU_416612_0_0_11"/>
<proteinExistence type="predicted"/>
<dbReference type="STRING" id="469383.Cwoe_2722"/>
<dbReference type="Proteomes" id="UP000008229">
    <property type="component" value="Chromosome"/>
</dbReference>
<evidence type="ECO:0008006" key="4">
    <source>
        <dbReference type="Google" id="ProtNLM"/>
    </source>
</evidence>
<evidence type="ECO:0000313" key="3">
    <source>
        <dbReference type="Proteomes" id="UP000008229"/>
    </source>
</evidence>
<dbReference type="EMBL" id="CP001854">
    <property type="protein sequence ID" value="ADB51141.1"/>
    <property type="molecule type" value="Genomic_DNA"/>
</dbReference>
<reference evidence="3" key="2">
    <citation type="submission" date="2010-01" db="EMBL/GenBank/DDBJ databases">
        <title>The complete genome of Conexibacter woesei DSM 14684.</title>
        <authorList>
            <consortium name="US DOE Joint Genome Institute (JGI-PGF)"/>
            <person name="Lucas S."/>
            <person name="Copeland A."/>
            <person name="Lapidus A."/>
            <person name="Glavina del Rio T."/>
            <person name="Dalin E."/>
            <person name="Tice H."/>
            <person name="Bruce D."/>
            <person name="Goodwin L."/>
            <person name="Pitluck S."/>
            <person name="Kyrpides N."/>
            <person name="Mavromatis K."/>
            <person name="Ivanova N."/>
            <person name="Mikhailova N."/>
            <person name="Chertkov O."/>
            <person name="Brettin T."/>
            <person name="Detter J.C."/>
            <person name="Han C."/>
            <person name="Larimer F."/>
            <person name="Land M."/>
            <person name="Hauser L."/>
            <person name="Markowitz V."/>
            <person name="Cheng J.-F."/>
            <person name="Hugenholtz P."/>
            <person name="Woyke T."/>
            <person name="Wu D."/>
            <person name="Pukall R."/>
            <person name="Steenblock K."/>
            <person name="Schneider S."/>
            <person name="Klenk H.-P."/>
            <person name="Eisen J.A."/>
        </authorList>
    </citation>
    <scope>NUCLEOTIDE SEQUENCE [LARGE SCALE GENOMIC DNA]</scope>
    <source>
        <strain evidence="3">DSM 14684 / CIP 108061 / JCM 11494 / NBRC 100937 / ID131577</strain>
    </source>
</reference>
<dbReference type="InterPro" id="IPR008930">
    <property type="entry name" value="Terpenoid_cyclase/PrenylTrfase"/>
</dbReference>
<feature type="compositionally biased region" description="Gly residues" evidence="1">
    <location>
        <begin position="254"/>
        <end position="272"/>
    </location>
</feature>
<protein>
    <recommendedName>
        <fullName evidence="4">Squalene cyclase C-terminal domain-containing protein</fullName>
    </recommendedName>
</protein>
<dbReference type="AlphaFoldDB" id="D3F9S9"/>
<reference evidence="2 3" key="1">
    <citation type="journal article" date="2010" name="Stand. Genomic Sci.">
        <title>Complete genome sequence of Conexibacter woesei type strain (ID131577).</title>
        <authorList>
            <person name="Pukall R."/>
            <person name="Lapidus A."/>
            <person name="Glavina Del Rio T."/>
            <person name="Copeland A."/>
            <person name="Tice H."/>
            <person name="Cheng J.-F."/>
            <person name="Lucas S."/>
            <person name="Chen F."/>
            <person name="Nolan M."/>
            <person name="Bruce D."/>
            <person name="Goodwin L."/>
            <person name="Pitluck S."/>
            <person name="Mavromatis K."/>
            <person name="Ivanova N."/>
            <person name="Ovchinnikova G."/>
            <person name="Pati A."/>
            <person name="Chen A."/>
            <person name="Palaniappan K."/>
            <person name="Land M."/>
            <person name="Hauser L."/>
            <person name="Chang Y.-J."/>
            <person name="Jeffries C.D."/>
            <person name="Chain P."/>
            <person name="Meincke L."/>
            <person name="Sims D."/>
            <person name="Brettin T."/>
            <person name="Detter J.C."/>
            <person name="Rohde M."/>
            <person name="Goeker M."/>
            <person name="Bristow J."/>
            <person name="Eisen J.A."/>
            <person name="Markowitz V."/>
            <person name="Kyrpides N.C."/>
            <person name="Klenk H.-P."/>
            <person name="Hugenholtz P."/>
        </authorList>
    </citation>
    <scope>NUCLEOTIDE SEQUENCE [LARGE SCALE GENOMIC DNA]</scope>
    <source>
        <strain evidence="3">DSM 14684 / CIP 108061 / JCM 11494 / NBRC 100937 / ID131577</strain>
    </source>
</reference>
<keyword evidence="3" id="KW-1185">Reference proteome</keyword>
<accession>D3F9S9</accession>
<gene>
    <name evidence="2" type="ordered locus">Cwoe_2722</name>
</gene>
<sequence length="658" mass="65898" precursor="true">MAGLPRRAAVAVGLAAAWLGAGWLGAGWLGPAWLGAAAAPAVAAELSLRVEGRGATLYEGSLSTVAAPVDGGDGSGPHDCNAGASAAAALAASGLSWGGTWNGDFRDFFLDRVGPDASDPQAVAYWSVLVDWRYAAGICRAPVRAGGEVLLAYGPGARILRLDGPGHVAVGEPLTVSVRDGWIRASSGADGGPVAGASVGGAATGADGRATLRFASAGRVRLKATAPDAIRSNALEVCVGDATCVGDPSPSGPGAPGGPGTGGGGPGTGQPGGPVAQPGGTEPAALTIDAPAAGARYARGGTPTRLRGDGGPGAVAVTLAGRAGGRCVELTGGGTTAGRPCTRSARTVTVAARDGAWSQSLSRALPPGRYQLVVRVETLRATRRFTVATMPADASAARRLAVAWLGRVQGRDGGFGATAGATTSPLLTDWAAIALGRAAGRTRAAGRAADHYTRALPAVRAARRLQLSDLQRGALALTPSRARADEARLRRLRAAIVRRQREDGSWGGQPSATAYALLALRGGGRATAAARRSGARWLRDRPLATDADTVGATLWALGRGAPRAAALARLRAVQADDGGFAGRPGETANAQSTALAVIGMEAAGIDAATVRGADGISGLDYLRARQRRSGQVDYAPGDPRTPVWVTAQALLAFAAAAH</sequence>
<dbReference type="RefSeq" id="WP_012934192.1">
    <property type="nucleotide sequence ID" value="NC_013739.1"/>
</dbReference>
<organism evidence="2 3">
    <name type="scientific">Conexibacter woesei (strain DSM 14684 / CCUG 47730 / CIP 108061 / JCM 11494 / NBRC 100937 / ID131577)</name>
    <dbReference type="NCBI Taxonomy" id="469383"/>
    <lineage>
        <taxon>Bacteria</taxon>
        <taxon>Bacillati</taxon>
        <taxon>Actinomycetota</taxon>
        <taxon>Thermoleophilia</taxon>
        <taxon>Solirubrobacterales</taxon>
        <taxon>Conexibacteraceae</taxon>
        <taxon>Conexibacter</taxon>
    </lineage>
</organism>